<feature type="domain" description="CBS" evidence="3">
    <location>
        <begin position="8"/>
        <end position="70"/>
    </location>
</feature>
<dbReference type="InterPro" id="IPR046342">
    <property type="entry name" value="CBS_dom_sf"/>
</dbReference>
<gene>
    <name evidence="4" type="ORF">HND93_17250</name>
</gene>
<evidence type="ECO:0000313" key="4">
    <source>
        <dbReference type="EMBL" id="NYZ21463.1"/>
    </source>
</evidence>
<dbReference type="PANTHER" id="PTHR43080:SF2">
    <property type="entry name" value="CBS DOMAIN-CONTAINING PROTEIN"/>
    <property type="match status" value="1"/>
</dbReference>
<dbReference type="Proteomes" id="UP000584642">
    <property type="component" value="Unassembled WGS sequence"/>
</dbReference>
<dbReference type="InterPro" id="IPR051257">
    <property type="entry name" value="Diverse_CBS-Domain"/>
</dbReference>
<dbReference type="RefSeq" id="WP_180283218.1">
    <property type="nucleotide sequence ID" value="NZ_JABFDB010000011.1"/>
</dbReference>
<dbReference type="InterPro" id="IPR044725">
    <property type="entry name" value="CBSX3_CBS_dom"/>
</dbReference>
<evidence type="ECO:0000256" key="1">
    <source>
        <dbReference type="ARBA" id="ARBA00023122"/>
    </source>
</evidence>
<dbReference type="EMBL" id="JABFDB010000011">
    <property type="protein sequence ID" value="NYZ21463.1"/>
    <property type="molecule type" value="Genomic_DNA"/>
</dbReference>
<evidence type="ECO:0000256" key="2">
    <source>
        <dbReference type="PROSITE-ProRule" id="PRU00703"/>
    </source>
</evidence>
<dbReference type="InterPro" id="IPR000644">
    <property type="entry name" value="CBS_dom"/>
</dbReference>
<feature type="domain" description="CBS" evidence="3">
    <location>
        <begin position="80"/>
        <end position="135"/>
    </location>
</feature>
<evidence type="ECO:0000259" key="3">
    <source>
        <dbReference type="PROSITE" id="PS51371"/>
    </source>
</evidence>
<dbReference type="Gene3D" id="3.10.580.10">
    <property type="entry name" value="CBS-domain"/>
    <property type="match status" value="1"/>
</dbReference>
<dbReference type="CDD" id="cd04623">
    <property type="entry name" value="CBS_pair_bac_euk"/>
    <property type="match status" value="1"/>
</dbReference>
<sequence length="142" mass="15734">MKVEDILRNKGTRINMVRVHETVETALRLLKVENIGALVVKDVCRTEGNTVVGIISERDVVRGLVDQGPGILKQPVSALMTRNPITCTPSDPMERVLSLMDEHSIRHIPVLDGFTLVGVVSVRDLIRLQLDQTREHLQPAAA</sequence>
<dbReference type="SMART" id="SM00116">
    <property type="entry name" value="CBS"/>
    <property type="match status" value="2"/>
</dbReference>
<keyword evidence="1 2" id="KW-0129">CBS domain</keyword>
<dbReference type="PROSITE" id="PS51371">
    <property type="entry name" value="CBS"/>
    <property type="match status" value="2"/>
</dbReference>
<organism evidence="4 5">
    <name type="scientific">Azospirillum oleiclasticum</name>
    <dbReference type="NCBI Taxonomy" id="2735135"/>
    <lineage>
        <taxon>Bacteria</taxon>
        <taxon>Pseudomonadati</taxon>
        <taxon>Pseudomonadota</taxon>
        <taxon>Alphaproteobacteria</taxon>
        <taxon>Rhodospirillales</taxon>
        <taxon>Azospirillaceae</taxon>
        <taxon>Azospirillum</taxon>
    </lineage>
</organism>
<evidence type="ECO:0000313" key="5">
    <source>
        <dbReference type="Proteomes" id="UP000584642"/>
    </source>
</evidence>
<name>A0ABX2TB28_9PROT</name>
<proteinExistence type="predicted"/>
<keyword evidence="5" id="KW-1185">Reference proteome</keyword>
<accession>A0ABX2TB28</accession>
<dbReference type="SUPFAM" id="SSF54631">
    <property type="entry name" value="CBS-domain pair"/>
    <property type="match status" value="1"/>
</dbReference>
<reference evidence="4 5" key="1">
    <citation type="submission" date="2020-05" db="EMBL/GenBank/DDBJ databases">
        <title>Azospirillum oleiclasticum sp. nov, a nitrogen-fixing and heavy crude oil-emulsifying bacterium isolated from the crude oil of Yumen Oilfield.</title>
        <authorList>
            <person name="Wu D."/>
            <person name="Cai M."/>
            <person name="Zhang X."/>
        </authorList>
    </citation>
    <scope>NUCLEOTIDE SEQUENCE [LARGE SCALE GENOMIC DNA]</scope>
    <source>
        <strain evidence="4 5">ROY-1-1-2</strain>
    </source>
</reference>
<dbReference type="PANTHER" id="PTHR43080">
    <property type="entry name" value="CBS DOMAIN-CONTAINING PROTEIN CBSX3, MITOCHONDRIAL"/>
    <property type="match status" value="1"/>
</dbReference>
<comment type="caution">
    <text evidence="4">The sequence shown here is derived from an EMBL/GenBank/DDBJ whole genome shotgun (WGS) entry which is preliminary data.</text>
</comment>
<dbReference type="Pfam" id="PF00571">
    <property type="entry name" value="CBS"/>
    <property type="match status" value="2"/>
</dbReference>
<protein>
    <submittedName>
        <fullName evidence="4">CBS domain-containing protein</fullName>
    </submittedName>
</protein>